<evidence type="ECO:0000313" key="2">
    <source>
        <dbReference type="Proteomes" id="UP001206639"/>
    </source>
</evidence>
<reference evidence="2" key="1">
    <citation type="submission" date="2023-07" db="EMBL/GenBank/DDBJ databases">
        <authorList>
            <person name="Deng Y."/>
            <person name="Zhang Y.-Q."/>
        </authorList>
    </citation>
    <scope>NUCLEOTIDE SEQUENCE [LARGE SCALE GENOMIC DNA]</scope>
    <source>
        <strain evidence="2">CPCC 205710</strain>
    </source>
</reference>
<protein>
    <submittedName>
        <fullName evidence="1">Uncharacterized protein</fullName>
    </submittedName>
</protein>
<accession>A0ABT2MFN3</accession>
<gene>
    <name evidence="1" type="ORF">N4S67_22005</name>
</gene>
<proteinExistence type="predicted"/>
<evidence type="ECO:0000313" key="1">
    <source>
        <dbReference type="EMBL" id="MCT7661082.1"/>
    </source>
</evidence>
<dbReference type="RefSeq" id="WP_260995128.1">
    <property type="nucleotide sequence ID" value="NZ_JAODWD010000005.1"/>
</dbReference>
<comment type="caution">
    <text evidence="1">The sequence shown here is derived from an EMBL/GenBank/DDBJ whole genome shotgun (WGS) entry which is preliminary data.</text>
</comment>
<name>A0ABT2MFN3_9MYCO</name>
<sequence>MVVFMVFLSSVAASRAANHLVRLLSFDAAEEFPGRAVQLNPASVANDPIFAEFESQLPHVSAGALALFRAAGIVGLTSSVSRGQTVRLTRDACGECTVGGEIAMPVPALICASIAWVSLQRAGLTALGGGVHHGGLA</sequence>
<organism evidence="1 2">
    <name type="scientific">Mycobacterium deserti</name>
    <dbReference type="NCBI Taxonomy" id="2978347"/>
    <lineage>
        <taxon>Bacteria</taxon>
        <taxon>Bacillati</taxon>
        <taxon>Actinomycetota</taxon>
        <taxon>Actinomycetes</taxon>
        <taxon>Mycobacteriales</taxon>
        <taxon>Mycobacteriaceae</taxon>
        <taxon>Mycobacterium</taxon>
    </lineage>
</organism>
<dbReference type="EMBL" id="JAODWD010000005">
    <property type="protein sequence ID" value="MCT7661082.1"/>
    <property type="molecule type" value="Genomic_DNA"/>
</dbReference>
<keyword evidence="2" id="KW-1185">Reference proteome</keyword>
<dbReference type="Proteomes" id="UP001206639">
    <property type="component" value="Unassembled WGS sequence"/>
</dbReference>